<reference evidence="2" key="1">
    <citation type="submission" date="2020-09" db="EMBL/GenBank/DDBJ databases">
        <title>Bacillus faecalis sp. nov., a moderately halophilic bacterium isolated from cow faeces.</title>
        <authorList>
            <person name="Jiang L."/>
            <person name="Lee J."/>
        </authorList>
    </citation>
    <scope>NUCLEOTIDE SEQUENCE</scope>
    <source>
        <strain evidence="2">AGMB 02131</strain>
    </source>
</reference>
<keyword evidence="1" id="KW-0472">Membrane</keyword>
<sequence>MRYIVTFVWVFLLMQMVTYVVSSMNGAAYDFNIGLITAVPVTILICLLPLLIPNEPVDNGHH</sequence>
<keyword evidence="1" id="KW-0812">Transmembrane</keyword>
<protein>
    <submittedName>
        <fullName evidence="2">YjzD family protein</fullName>
    </submittedName>
</protein>
<evidence type="ECO:0000313" key="2">
    <source>
        <dbReference type="EMBL" id="MBD3110324.1"/>
    </source>
</evidence>
<keyword evidence="3" id="KW-1185">Reference proteome</keyword>
<name>A0A927D3B5_9BACI</name>
<dbReference type="RefSeq" id="WP_190999855.1">
    <property type="nucleotide sequence ID" value="NZ_JACXSI010000066.1"/>
</dbReference>
<dbReference type="InterPro" id="IPR021324">
    <property type="entry name" value="DUF2929"/>
</dbReference>
<dbReference type="EMBL" id="JACXSI010000066">
    <property type="protein sequence ID" value="MBD3110324.1"/>
    <property type="molecule type" value="Genomic_DNA"/>
</dbReference>
<keyword evidence="1" id="KW-1133">Transmembrane helix</keyword>
<dbReference type="Pfam" id="PF11151">
    <property type="entry name" value="DUF2929"/>
    <property type="match status" value="1"/>
</dbReference>
<evidence type="ECO:0000313" key="3">
    <source>
        <dbReference type="Proteomes" id="UP000602076"/>
    </source>
</evidence>
<organism evidence="2 3">
    <name type="scientific">Peribacillus faecalis</name>
    <dbReference type="NCBI Taxonomy" id="2772559"/>
    <lineage>
        <taxon>Bacteria</taxon>
        <taxon>Bacillati</taxon>
        <taxon>Bacillota</taxon>
        <taxon>Bacilli</taxon>
        <taxon>Bacillales</taxon>
        <taxon>Bacillaceae</taxon>
        <taxon>Peribacillus</taxon>
    </lineage>
</organism>
<evidence type="ECO:0000256" key="1">
    <source>
        <dbReference type="SAM" id="Phobius"/>
    </source>
</evidence>
<proteinExistence type="predicted"/>
<gene>
    <name evidence="2" type="ORF">IEO70_18520</name>
</gene>
<accession>A0A927D3B5</accession>
<feature type="transmembrane region" description="Helical" evidence="1">
    <location>
        <begin position="32"/>
        <end position="52"/>
    </location>
</feature>
<dbReference type="AlphaFoldDB" id="A0A927D3B5"/>
<comment type="caution">
    <text evidence="2">The sequence shown here is derived from an EMBL/GenBank/DDBJ whole genome shotgun (WGS) entry which is preliminary data.</text>
</comment>
<dbReference type="Proteomes" id="UP000602076">
    <property type="component" value="Unassembled WGS sequence"/>
</dbReference>